<keyword evidence="3" id="KW-1185">Reference proteome</keyword>
<evidence type="ECO:0000256" key="1">
    <source>
        <dbReference type="SAM" id="SignalP"/>
    </source>
</evidence>
<evidence type="ECO:0000313" key="3">
    <source>
        <dbReference type="Proteomes" id="UP001056681"/>
    </source>
</evidence>
<accession>A0ABY4T1A9</accession>
<dbReference type="Proteomes" id="UP001056681">
    <property type="component" value="Chromosome"/>
</dbReference>
<protein>
    <submittedName>
        <fullName evidence="2">Uncharacterized protein</fullName>
    </submittedName>
</protein>
<feature type="chain" id="PRO_5047429575" evidence="1">
    <location>
        <begin position="26"/>
        <end position="149"/>
    </location>
</feature>
<proteinExistence type="predicted"/>
<sequence>MNRIRYLIAAALFVCCVAIPGVSFALPEVARAIIYFDANDNIIGNQNLYCNNVREHIGNIDPANVNRIEFEFGCGDPIVSCTDTGLCNTVGHNVYTSIVYFHSATGRTVNNYCLDATYIGGPFARRPDCSLPAPSEIPSWGSSYLPGWN</sequence>
<evidence type="ECO:0000313" key="2">
    <source>
        <dbReference type="EMBL" id="URL58743.1"/>
    </source>
</evidence>
<dbReference type="EMBL" id="CP063231">
    <property type="protein sequence ID" value="URL58743.1"/>
    <property type="molecule type" value="Genomic_DNA"/>
</dbReference>
<organism evidence="2 3">
    <name type="scientific">Luteibacter flocculans</name>
    <dbReference type="NCBI Taxonomy" id="2780091"/>
    <lineage>
        <taxon>Bacteria</taxon>
        <taxon>Pseudomonadati</taxon>
        <taxon>Pseudomonadota</taxon>
        <taxon>Gammaproteobacteria</taxon>
        <taxon>Lysobacterales</taxon>
        <taxon>Rhodanobacteraceae</taxon>
        <taxon>Luteibacter</taxon>
    </lineage>
</organism>
<name>A0ABY4T1A9_9GAMM</name>
<dbReference type="RefSeq" id="WP_250339427.1">
    <property type="nucleotide sequence ID" value="NZ_CP063231.1"/>
</dbReference>
<feature type="signal peptide" evidence="1">
    <location>
        <begin position="1"/>
        <end position="25"/>
    </location>
</feature>
<gene>
    <name evidence="2" type="ORF">IM816_01015</name>
</gene>
<keyword evidence="1" id="KW-0732">Signal</keyword>
<reference evidence="2" key="1">
    <citation type="submission" date="2020-10" db="EMBL/GenBank/DDBJ databases">
        <title>Whole-genome sequence of Luteibacter sp. EIF3.</title>
        <authorList>
            <person name="Friedrich I."/>
            <person name="Hertel R."/>
            <person name="Daniel R."/>
        </authorList>
    </citation>
    <scope>NUCLEOTIDE SEQUENCE</scope>
    <source>
        <strain evidence="2">EIF3</strain>
    </source>
</reference>